<keyword evidence="3" id="KW-1185">Reference proteome</keyword>
<dbReference type="SUPFAM" id="SSF55729">
    <property type="entry name" value="Acyl-CoA N-acyltransferases (Nat)"/>
    <property type="match status" value="1"/>
</dbReference>
<comment type="caution">
    <text evidence="2">The sequence shown here is derived from an EMBL/GenBank/DDBJ whole genome shotgun (WGS) entry which is preliminary data.</text>
</comment>
<accession>A0ABT9WMS2</accession>
<protein>
    <submittedName>
        <fullName evidence="2">Ribosomal protein S18 acetylase RimI-like enzyme</fullName>
    </submittedName>
</protein>
<dbReference type="CDD" id="cd04301">
    <property type="entry name" value="NAT_SF"/>
    <property type="match status" value="1"/>
</dbReference>
<dbReference type="InterPro" id="IPR050276">
    <property type="entry name" value="MshD_Acetyltransferase"/>
</dbReference>
<feature type="domain" description="N-acetyltransferase" evidence="1">
    <location>
        <begin position="4"/>
        <end position="166"/>
    </location>
</feature>
<organism evidence="2 3">
    <name type="scientific">Paenibacillus tundrae</name>
    <dbReference type="NCBI Taxonomy" id="528187"/>
    <lineage>
        <taxon>Bacteria</taxon>
        <taxon>Bacillati</taxon>
        <taxon>Bacillota</taxon>
        <taxon>Bacilli</taxon>
        <taxon>Bacillales</taxon>
        <taxon>Paenibacillaceae</taxon>
        <taxon>Paenibacillus</taxon>
    </lineage>
</organism>
<evidence type="ECO:0000259" key="1">
    <source>
        <dbReference type="PROSITE" id="PS51186"/>
    </source>
</evidence>
<dbReference type="PANTHER" id="PTHR43617">
    <property type="entry name" value="L-AMINO ACID N-ACETYLTRANSFERASE"/>
    <property type="match status" value="1"/>
</dbReference>
<dbReference type="InterPro" id="IPR016181">
    <property type="entry name" value="Acyl_CoA_acyltransferase"/>
</dbReference>
<dbReference type="InterPro" id="IPR000182">
    <property type="entry name" value="GNAT_dom"/>
</dbReference>
<gene>
    <name evidence="2" type="ORF">J2T19_005597</name>
</gene>
<dbReference type="Proteomes" id="UP001233836">
    <property type="component" value="Unassembled WGS sequence"/>
</dbReference>
<evidence type="ECO:0000313" key="2">
    <source>
        <dbReference type="EMBL" id="MDQ0174075.1"/>
    </source>
</evidence>
<reference evidence="2 3" key="1">
    <citation type="submission" date="2023-07" db="EMBL/GenBank/DDBJ databases">
        <title>Sorghum-associated microbial communities from plants grown in Nebraska, USA.</title>
        <authorList>
            <person name="Schachtman D."/>
        </authorList>
    </citation>
    <scope>NUCLEOTIDE SEQUENCE [LARGE SCALE GENOMIC DNA]</scope>
    <source>
        <strain evidence="2 3">DS1314</strain>
    </source>
</reference>
<sequence length="166" mass="18662">MTDIVVRPIDERDVPFLWEMLYASLHTKEGEEPFERDIINQPELSKYVEGWGREGDFGFVAVATHEGQDRRLGSITLRFFDEQNAGFGYVNAETPEMGMAIIEEARGQGVGTRLIQAALEEAKQRGIATVSLSVDPDNEAIRLYRRFGFVKVGMCDTSVTMVCTIH</sequence>
<name>A0ABT9WMS2_9BACL</name>
<dbReference type="EMBL" id="JAUSTI010000030">
    <property type="protein sequence ID" value="MDQ0174075.1"/>
    <property type="molecule type" value="Genomic_DNA"/>
</dbReference>
<proteinExistence type="predicted"/>
<dbReference type="Gene3D" id="3.40.630.30">
    <property type="match status" value="1"/>
</dbReference>
<evidence type="ECO:0000313" key="3">
    <source>
        <dbReference type="Proteomes" id="UP001233836"/>
    </source>
</evidence>
<dbReference type="RefSeq" id="WP_307221619.1">
    <property type="nucleotide sequence ID" value="NZ_JAUSTI010000030.1"/>
</dbReference>
<dbReference type="PANTHER" id="PTHR43617:SF34">
    <property type="entry name" value="PUTATIVE-RELATED"/>
    <property type="match status" value="1"/>
</dbReference>
<dbReference type="Pfam" id="PF00583">
    <property type="entry name" value="Acetyltransf_1"/>
    <property type="match status" value="1"/>
</dbReference>
<dbReference type="PROSITE" id="PS51186">
    <property type="entry name" value="GNAT"/>
    <property type="match status" value="1"/>
</dbReference>